<dbReference type="GeneID" id="85227358"/>
<dbReference type="Proteomes" id="UP001217754">
    <property type="component" value="Chromosome 7"/>
</dbReference>
<dbReference type="AlphaFoldDB" id="A0AAF0F536"/>
<dbReference type="PANTHER" id="PTHR21581:SF6">
    <property type="entry name" value="TRAFFICKING PROTEIN PARTICLE COMPLEX SUBUNIT 12"/>
    <property type="match status" value="1"/>
</dbReference>
<sequence>MAAAPAVRALQHAALLDELPPSDTLNALLARHVPSYKRTRSEALPRGSAAPAEAAAEAIHADHWRRVAVVAAECIQAEKGEVNEADLEHLLAWWHLRWTALWKLRLFTLVQKEMTGVWHVLDASIDGDGQPLTVQLPFALTVLYAQAYFACGQQRRGIEMLWARYAHCQRAAAHDSAVWNGRRVRVGLLLASALAEIEAYDAAASVADALSERLPRPLVESDALTALTLARIYIQMGCLASADELVAAASHAPKNAYDGHAALARLVREPHTHVLDAYADDADQSLANAAAVDAFYRGDLDQGTAFLEKYMQAHPTTFAMARGLGGNLVTLHTMGPHNGAHDRQRIIRHVVEAAGDDPTAVDSRMA</sequence>
<accession>A0AAF0F536</accession>
<dbReference type="GO" id="GO:0005794">
    <property type="term" value="C:Golgi apparatus"/>
    <property type="evidence" value="ECO:0007669"/>
    <property type="project" value="TreeGrafter"/>
</dbReference>
<dbReference type="PANTHER" id="PTHR21581">
    <property type="entry name" value="D-ALANYL-D-ALANINE CARBOXYPEPTIDASE"/>
    <property type="match status" value="1"/>
</dbReference>
<proteinExistence type="predicted"/>
<protein>
    <submittedName>
        <fullName evidence="1">Uncharacterized protein</fullName>
    </submittedName>
</protein>
<keyword evidence="2" id="KW-1185">Reference proteome</keyword>
<organism evidence="1 2">
    <name type="scientific">Malassezia japonica</name>
    <dbReference type="NCBI Taxonomy" id="223818"/>
    <lineage>
        <taxon>Eukaryota</taxon>
        <taxon>Fungi</taxon>
        <taxon>Dikarya</taxon>
        <taxon>Basidiomycota</taxon>
        <taxon>Ustilaginomycotina</taxon>
        <taxon>Malasseziomycetes</taxon>
        <taxon>Malasseziales</taxon>
        <taxon>Malasseziaceae</taxon>
        <taxon>Malassezia</taxon>
    </lineage>
</organism>
<name>A0AAF0F536_9BASI</name>
<evidence type="ECO:0000313" key="1">
    <source>
        <dbReference type="EMBL" id="WFD40719.1"/>
    </source>
</evidence>
<gene>
    <name evidence="1" type="ORF">MJAP1_003707</name>
</gene>
<dbReference type="RefSeq" id="XP_060123616.1">
    <property type="nucleotide sequence ID" value="XM_060267633.1"/>
</dbReference>
<evidence type="ECO:0000313" key="2">
    <source>
        <dbReference type="Proteomes" id="UP001217754"/>
    </source>
</evidence>
<dbReference type="GO" id="GO:0030008">
    <property type="term" value="C:TRAPP complex"/>
    <property type="evidence" value="ECO:0007669"/>
    <property type="project" value="TreeGrafter"/>
</dbReference>
<reference evidence="1" key="1">
    <citation type="submission" date="2023-03" db="EMBL/GenBank/DDBJ databases">
        <title>Mating type loci evolution in Malassezia.</title>
        <authorList>
            <person name="Coelho M.A."/>
        </authorList>
    </citation>
    <scope>NUCLEOTIDE SEQUENCE</scope>
    <source>
        <strain evidence="1">CBS 9431</strain>
    </source>
</reference>
<dbReference type="EMBL" id="CP119964">
    <property type="protein sequence ID" value="WFD40719.1"/>
    <property type="molecule type" value="Genomic_DNA"/>
</dbReference>